<keyword evidence="9 10" id="KW-0998">Cell outer membrane</keyword>
<comment type="subcellular location">
    <subcellularLocation>
        <location evidence="1 10">Cell outer membrane</location>
        <topology evidence="1 10">Multi-pass membrane protein</topology>
    </subcellularLocation>
</comment>
<evidence type="ECO:0000256" key="2">
    <source>
        <dbReference type="ARBA" id="ARBA00022448"/>
    </source>
</evidence>
<dbReference type="EMBL" id="BAAADG010000007">
    <property type="protein sequence ID" value="GAA0229560.1"/>
    <property type="molecule type" value="Genomic_DNA"/>
</dbReference>
<dbReference type="InterPro" id="IPR036942">
    <property type="entry name" value="Beta-barrel_TonB_sf"/>
</dbReference>
<comment type="caution">
    <text evidence="16">The sequence shown here is derived from an EMBL/GenBank/DDBJ whole genome shotgun (WGS) entry which is preliminary data.</text>
</comment>
<evidence type="ECO:0000259" key="14">
    <source>
        <dbReference type="Pfam" id="PF00593"/>
    </source>
</evidence>
<keyword evidence="17" id="KW-1185">Reference proteome</keyword>
<dbReference type="RefSeq" id="WP_286304313.1">
    <property type="nucleotide sequence ID" value="NZ_AP027741.1"/>
</dbReference>
<feature type="signal peptide" evidence="13">
    <location>
        <begin position="1"/>
        <end position="32"/>
    </location>
</feature>
<evidence type="ECO:0000256" key="13">
    <source>
        <dbReference type="SAM" id="SignalP"/>
    </source>
</evidence>
<dbReference type="Pfam" id="PF07715">
    <property type="entry name" value="Plug"/>
    <property type="match status" value="1"/>
</dbReference>
<keyword evidence="3 10" id="KW-1134">Transmembrane beta strand</keyword>
<evidence type="ECO:0000313" key="16">
    <source>
        <dbReference type="EMBL" id="GAA0229560.1"/>
    </source>
</evidence>
<comment type="similarity">
    <text evidence="10 12">Belongs to the TonB-dependent receptor family.</text>
</comment>
<keyword evidence="5 13" id="KW-0732">Signal</keyword>
<dbReference type="InterPro" id="IPR039426">
    <property type="entry name" value="TonB-dep_rcpt-like"/>
</dbReference>
<sequence length="606" mass="67240">MTLFSKALPLRACTRLSAFTLISSLLSLPAIASDELNSITVTANRMPTENALAPSTVITRNEIEKLQINDLPTLLSRFPGIDMIQRGGYGKTSGISIRGSDTKQILILVDGVKWRSATSGAAALQDFPVEQIERIEIVRGSRSGIYGSEAIGGVIQIFTRKGKNEKATPYLTLATGTKNTQKASAGISGGNASTHYNLGYSYLSTNGIDAQDDENPDHDGYRNKSVSFNVNHQLSDNWSIGAHLLRVDGINEYDGNDPIYSKISQQVMGVNTNIFVSDLWEVSVQLSESRDKSQEHSRSEDTDHFNTLLRTISWVNTLHINPQQKVNIGFDYDHDKIDSNLAYTETSRSNKAVFASWQASEGKHDWLLSARHDDNEAFGHRSTGTADYGYWLTEKLRLSASAGTGFRTPSFNDLYWPTAPNPNLLPEKSKSYTVGITGTPEWGQWAVNAYKNEIRDLIAWSRNSSGNFTPSNVNKAKIKGIEFEASTSIASWDISGDISFIQPEDGDSGRQLVRTARRLANLHIDKDWNAWSAGASWKLRGATFNDRNNTQRLGGYGLLDLRVAYKVDPDWTVRLTGQNMLNKDYQTVEEYYSLGRTVMLSVSYQP</sequence>
<dbReference type="Gene3D" id="2.40.170.20">
    <property type="entry name" value="TonB-dependent receptor, beta-barrel domain"/>
    <property type="match status" value="1"/>
</dbReference>
<evidence type="ECO:0000256" key="8">
    <source>
        <dbReference type="ARBA" id="ARBA00023136"/>
    </source>
</evidence>
<feature type="domain" description="TonB-dependent receptor plug" evidence="15">
    <location>
        <begin position="50"/>
        <end position="154"/>
    </location>
</feature>
<evidence type="ECO:0000256" key="4">
    <source>
        <dbReference type="ARBA" id="ARBA00022692"/>
    </source>
</evidence>
<feature type="domain" description="TonB-dependent receptor-like beta-barrel" evidence="14">
    <location>
        <begin position="187"/>
        <end position="579"/>
    </location>
</feature>
<keyword evidence="7 11" id="KW-0798">TonB box</keyword>
<feature type="chain" id="PRO_5047435822" evidence="13">
    <location>
        <begin position="33"/>
        <end position="606"/>
    </location>
</feature>
<dbReference type="Pfam" id="PF00593">
    <property type="entry name" value="TonB_dep_Rec_b-barrel"/>
    <property type="match status" value="1"/>
</dbReference>
<name>A0ABP3DD62_9GAMM</name>
<keyword evidence="8 10" id="KW-0472">Membrane</keyword>
<gene>
    <name evidence="16" type="primary">btuB</name>
    <name evidence="16" type="ORF">GCM10008964_21230</name>
</gene>
<evidence type="ECO:0000256" key="11">
    <source>
        <dbReference type="PROSITE-ProRule" id="PRU10143"/>
    </source>
</evidence>
<evidence type="ECO:0000259" key="15">
    <source>
        <dbReference type="Pfam" id="PF07715"/>
    </source>
</evidence>
<evidence type="ECO:0000256" key="10">
    <source>
        <dbReference type="PROSITE-ProRule" id="PRU01360"/>
    </source>
</evidence>
<dbReference type="InterPro" id="IPR037066">
    <property type="entry name" value="Plug_dom_sf"/>
</dbReference>
<evidence type="ECO:0000256" key="6">
    <source>
        <dbReference type="ARBA" id="ARBA00023065"/>
    </source>
</evidence>
<evidence type="ECO:0000256" key="7">
    <source>
        <dbReference type="ARBA" id="ARBA00023077"/>
    </source>
</evidence>
<dbReference type="InterPro" id="IPR012910">
    <property type="entry name" value="Plug_dom"/>
</dbReference>
<dbReference type="InterPro" id="IPR000531">
    <property type="entry name" value="Beta-barrel_TonB"/>
</dbReference>
<dbReference type="Gene3D" id="2.170.130.10">
    <property type="entry name" value="TonB-dependent receptor, plug domain"/>
    <property type="match status" value="1"/>
</dbReference>
<organism evidence="16 17">
    <name type="scientific">Methylophaga marina</name>
    <dbReference type="NCBI Taxonomy" id="45495"/>
    <lineage>
        <taxon>Bacteria</taxon>
        <taxon>Pseudomonadati</taxon>
        <taxon>Pseudomonadota</taxon>
        <taxon>Gammaproteobacteria</taxon>
        <taxon>Thiotrichales</taxon>
        <taxon>Piscirickettsiaceae</taxon>
        <taxon>Methylophaga</taxon>
    </lineage>
</organism>
<evidence type="ECO:0000256" key="9">
    <source>
        <dbReference type="ARBA" id="ARBA00023237"/>
    </source>
</evidence>
<evidence type="ECO:0000256" key="1">
    <source>
        <dbReference type="ARBA" id="ARBA00004571"/>
    </source>
</evidence>
<dbReference type="Proteomes" id="UP001501476">
    <property type="component" value="Unassembled WGS sequence"/>
</dbReference>
<dbReference type="CDD" id="cd01347">
    <property type="entry name" value="ligand_gated_channel"/>
    <property type="match status" value="1"/>
</dbReference>
<dbReference type="PANTHER" id="PTHR30069:SF53">
    <property type="entry name" value="COLICIN I RECEPTOR-RELATED"/>
    <property type="match status" value="1"/>
</dbReference>
<proteinExistence type="inferred from homology"/>
<keyword evidence="4 10" id="KW-0812">Transmembrane</keyword>
<evidence type="ECO:0000256" key="5">
    <source>
        <dbReference type="ARBA" id="ARBA00022729"/>
    </source>
</evidence>
<reference evidence="17" key="1">
    <citation type="journal article" date="2019" name="Int. J. Syst. Evol. Microbiol.">
        <title>The Global Catalogue of Microorganisms (GCM) 10K type strain sequencing project: providing services to taxonomists for standard genome sequencing and annotation.</title>
        <authorList>
            <consortium name="The Broad Institute Genomics Platform"/>
            <consortium name="The Broad Institute Genome Sequencing Center for Infectious Disease"/>
            <person name="Wu L."/>
            <person name="Ma J."/>
        </authorList>
    </citation>
    <scope>NUCLEOTIDE SEQUENCE [LARGE SCALE GENOMIC DNA]</scope>
    <source>
        <strain evidence="17">JCM 6886</strain>
    </source>
</reference>
<dbReference type="PROSITE" id="PS52016">
    <property type="entry name" value="TONB_DEPENDENT_REC_3"/>
    <property type="match status" value="1"/>
</dbReference>
<dbReference type="PROSITE" id="PS00430">
    <property type="entry name" value="TONB_DEPENDENT_REC_1"/>
    <property type="match status" value="1"/>
</dbReference>
<dbReference type="PANTHER" id="PTHR30069">
    <property type="entry name" value="TONB-DEPENDENT OUTER MEMBRANE RECEPTOR"/>
    <property type="match status" value="1"/>
</dbReference>
<evidence type="ECO:0000256" key="12">
    <source>
        <dbReference type="RuleBase" id="RU003357"/>
    </source>
</evidence>
<protein>
    <submittedName>
        <fullName evidence="16">TonB-dependent vitamin B12 receptor</fullName>
    </submittedName>
</protein>
<evidence type="ECO:0000313" key="17">
    <source>
        <dbReference type="Proteomes" id="UP001501476"/>
    </source>
</evidence>
<keyword evidence="6" id="KW-0406">Ion transport</keyword>
<evidence type="ECO:0000256" key="3">
    <source>
        <dbReference type="ARBA" id="ARBA00022452"/>
    </source>
</evidence>
<keyword evidence="2 10" id="KW-0813">Transport</keyword>
<dbReference type="SUPFAM" id="SSF56935">
    <property type="entry name" value="Porins"/>
    <property type="match status" value="1"/>
</dbReference>
<keyword evidence="16" id="KW-0675">Receptor</keyword>
<dbReference type="InterPro" id="IPR010916">
    <property type="entry name" value="TonB_box_CS"/>
</dbReference>
<accession>A0ABP3DD62</accession>
<feature type="short sequence motif" description="TonB box" evidence="11">
    <location>
        <begin position="38"/>
        <end position="44"/>
    </location>
</feature>